<sequence>MSDCVFNIFFYKRCQRHEVGAIGRIICGNLKNIEKLFSKDLIVLYNYDGSKNKNFFKKYGNILKALYEGYTYEEFINDLRGIFRRIKNTYNKEKARQYNKENSNANSSQ</sequence>
<organism evidence="1 2">
    <name type="scientific">Lucilia cuprina</name>
    <name type="common">Green bottle fly</name>
    <name type="synonym">Australian sheep blowfly</name>
    <dbReference type="NCBI Taxonomy" id="7375"/>
    <lineage>
        <taxon>Eukaryota</taxon>
        <taxon>Metazoa</taxon>
        <taxon>Ecdysozoa</taxon>
        <taxon>Arthropoda</taxon>
        <taxon>Hexapoda</taxon>
        <taxon>Insecta</taxon>
        <taxon>Pterygota</taxon>
        <taxon>Neoptera</taxon>
        <taxon>Endopterygota</taxon>
        <taxon>Diptera</taxon>
        <taxon>Brachycera</taxon>
        <taxon>Muscomorpha</taxon>
        <taxon>Oestroidea</taxon>
        <taxon>Calliphoridae</taxon>
        <taxon>Luciliinae</taxon>
        <taxon>Lucilia</taxon>
    </lineage>
</organism>
<reference evidence="1 2" key="1">
    <citation type="journal article" date="2015" name="Nat. Commun.">
        <title>Lucilia cuprina genome unlocks parasitic fly biology to underpin future interventions.</title>
        <authorList>
            <person name="Anstead C.A."/>
            <person name="Korhonen P.K."/>
            <person name="Young N.D."/>
            <person name="Hall R.S."/>
            <person name="Jex A.R."/>
            <person name="Murali S.C."/>
            <person name="Hughes D.S."/>
            <person name="Lee S.F."/>
            <person name="Perry T."/>
            <person name="Stroehlein A.J."/>
            <person name="Ansell B.R."/>
            <person name="Breugelmans B."/>
            <person name="Hofmann A."/>
            <person name="Qu J."/>
            <person name="Dugan S."/>
            <person name="Lee S.L."/>
            <person name="Chao H."/>
            <person name="Dinh H."/>
            <person name="Han Y."/>
            <person name="Doddapaneni H.V."/>
            <person name="Worley K.C."/>
            <person name="Muzny D.M."/>
            <person name="Ioannidis P."/>
            <person name="Waterhouse R.M."/>
            <person name="Zdobnov E.M."/>
            <person name="James P.J."/>
            <person name="Bagnall N.H."/>
            <person name="Kotze A.C."/>
            <person name="Gibbs R.A."/>
            <person name="Richards S."/>
            <person name="Batterham P."/>
            <person name="Gasser R.B."/>
        </authorList>
    </citation>
    <scope>NUCLEOTIDE SEQUENCE [LARGE SCALE GENOMIC DNA]</scope>
    <source>
        <strain evidence="1 2">LS</strain>
        <tissue evidence="1">Full body</tissue>
    </source>
</reference>
<accession>A0A0L0C4C9</accession>
<comment type="caution">
    <text evidence="1">The sequence shown here is derived from an EMBL/GenBank/DDBJ whole genome shotgun (WGS) entry which is preliminary data.</text>
</comment>
<evidence type="ECO:0000313" key="2">
    <source>
        <dbReference type="Proteomes" id="UP000037069"/>
    </source>
</evidence>
<evidence type="ECO:0000313" key="1">
    <source>
        <dbReference type="EMBL" id="KNC27223.1"/>
    </source>
</evidence>
<proteinExistence type="predicted"/>
<gene>
    <name evidence="1" type="ORF">FF38_10040</name>
</gene>
<dbReference type="EMBL" id="JRES01000928">
    <property type="protein sequence ID" value="KNC27223.1"/>
    <property type="molecule type" value="Genomic_DNA"/>
</dbReference>
<dbReference type="Proteomes" id="UP000037069">
    <property type="component" value="Unassembled WGS sequence"/>
</dbReference>
<keyword evidence="2" id="KW-1185">Reference proteome</keyword>
<dbReference type="AlphaFoldDB" id="A0A0L0C4C9"/>
<name>A0A0L0C4C9_LUCCU</name>
<protein>
    <submittedName>
        <fullName evidence="1">Uncharacterized protein</fullName>
    </submittedName>
</protein>